<proteinExistence type="predicted"/>
<sequence>MHLSGSDAPLIMPTLKFSESTEIKDLYAERIPGGYQIAFFTFELTEEEQLIEETYRKYPALRPLPGKRVGASSQKKKPSTIPPIRTGKRWKQNRKQHRRIVNLVRRAYRDYSIPILRSIYIQNNLSDRDDYYFNVIEIL</sequence>
<gene>
    <name evidence="2" type="ORF">NIES2135_54160</name>
</gene>
<accession>A0A1Z4JPF9</accession>
<evidence type="ECO:0000256" key="1">
    <source>
        <dbReference type="SAM" id="MobiDB-lite"/>
    </source>
</evidence>
<evidence type="ECO:0000313" key="2">
    <source>
        <dbReference type="EMBL" id="BAY58543.1"/>
    </source>
</evidence>
<reference evidence="2 3" key="1">
    <citation type="submission" date="2017-06" db="EMBL/GenBank/DDBJ databases">
        <title>Genome sequencing of cyanobaciteial culture collection at National Institute for Environmental Studies (NIES).</title>
        <authorList>
            <person name="Hirose Y."/>
            <person name="Shimura Y."/>
            <person name="Fujisawa T."/>
            <person name="Nakamura Y."/>
            <person name="Kawachi M."/>
        </authorList>
    </citation>
    <scope>NUCLEOTIDE SEQUENCE [LARGE SCALE GENOMIC DNA]</scope>
    <source>
        <strain evidence="2 3">NIES-2135</strain>
    </source>
</reference>
<dbReference type="AlphaFoldDB" id="A0A1Z4JPF9"/>
<evidence type="ECO:0000313" key="3">
    <source>
        <dbReference type="Proteomes" id="UP000217895"/>
    </source>
</evidence>
<organism evidence="2 3">
    <name type="scientific">Leptolyngbya boryana NIES-2135</name>
    <dbReference type="NCBI Taxonomy" id="1973484"/>
    <lineage>
        <taxon>Bacteria</taxon>
        <taxon>Bacillati</taxon>
        <taxon>Cyanobacteriota</taxon>
        <taxon>Cyanophyceae</taxon>
        <taxon>Leptolyngbyales</taxon>
        <taxon>Leptolyngbyaceae</taxon>
        <taxon>Leptolyngbya group</taxon>
        <taxon>Leptolyngbya</taxon>
    </lineage>
</organism>
<keyword evidence="3" id="KW-1185">Reference proteome</keyword>
<protein>
    <submittedName>
        <fullName evidence="2">Uncharacterized protein</fullName>
    </submittedName>
</protein>
<name>A0A1Z4JPF9_LEPBY</name>
<dbReference type="Proteomes" id="UP000217895">
    <property type="component" value="Chromosome"/>
</dbReference>
<feature type="region of interest" description="Disordered" evidence="1">
    <location>
        <begin position="66"/>
        <end position="92"/>
    </location>
</feature>
<dbReference type="EMBL" id="AP018203">
    <property type="protein sequence ID" value="BAY58543.1"/>
    <property type="molecule type" value="Genomic_DNA"/>
</dbReference>